<sequence>MLPDNYAMARRRLECLERRMRKDNTLRARVCQQLREFEAKGYIHRATKEELSTAVPGKVCYLPLGTVTSPKKPGKLRIIWDAAAKVNGVSLNSVLLKGPDQLVSLVGVLFRFRLYQYAVSADVKEMFLQILMRPEDRHAQRFLWRTDPRKDPDVYLVNVVTFGSTCSPASAQYVKNRNAQYHAEHHPRAVEGILNGTYVDDYLDSFAGEEETIRISQEVRQVFQDGGFQLRNWVSNSPAVVEHFGTGENPTYKTLMETSKNERVLGMMWNPESDDLAFNTVTSPELTTLYEGDVTPTKRQVLRCVMSLFDPLGLLATFIIHGKILIQDLWRAGTGWDDEIRDIQLVDWRRWIKMFPCIRDLRIPRCYFSRATEQSYASGELHVFVDASPLAYSCVVYLRIVDSQGLPRCTLIAGKAKVAPLKPVTIPKMELQACIMGARMMKFAIEYHPIPIVRRTLWTDSSVALSWIRADPRNYRPYVAHRVAEIQDITTVEEWRWVPTLMNPADEATKWGSGPYFKEESKWFHGPTFLLSPEADWPTTPRALGSPTEEMRATLLLLVEWVPLLKYERFSKWERLLRTMAYVRRFASNIQPGRARKIGPLTQEELMMARVELLRQVQNEAFPDEVAELMTDSPTIEKTSSIHTYCPIMDERGLIRQQSRLATADHLEYDVRFPIILPRQHPCTTLLVEKLHRKYRHAHSETVVNEIRQEYAIPKLRPLVKRIIRNCCYCKVRRTIPAPPRMAALPKARLAIFEPPFSRTGVDYFGPFLIKQGRANVKRWVALFTCLTTRAVHLEVACDLSTASLILCVRRFVCRRGPPKEIYSDNGTNFQGAARILRNEISQGMLETFTDENTRWQFIPPGAPHMGGAWERLVRSVKAAIGDAYTEGKLSHEEFETMLAEAEAIVNSHPLTYLPLDSAESEALTPNHFLLGSSSGRKSWDETPLTRRGASKEAWAGIKLHIARMWQRWLKEYLPELRKQTKWFEETRPLQEGNVVLIADENRRNRWVRGRVTEPITGADGRIRQAYVKTTHGILRRPVTKLVVLDIGP</sequence>
<dbReference type="InterPro" id="IPR040676">
    <property type="entry name" value="DUF5641"/>
</dbReference>
<dbReference type="Gene3D" id="3.30.70.270">
    <property type="match status" value="1"/>
</dbReference>
<dbReference type="InterPro" id="IPR043502">
    <property type="entry name" value="DNA/RNA_pol_sf"/>
</dbReference>
<dbReference type="GO" id="GO:0015074">
    <property type="term" value="P:DNA integration"/>
    <property type="evidence" value="ECO:0007669"/>
    <property type="project" value="InterPro"/>
</dbReference>
<dbReference type="Pfam" id="PF18701">
    <property type="entry name" value="DUF5641"/>
    <property type="match status" value="1"/>
</dbReference>
<dbReference type="GO" id="GO:0003676">
    <property type="term" value="F:nucleic acid binding"/>
    <property type="evidence" value="ECO:0007669"/>
    <property type="project" value="InterPro"/>
</dbReference>
<dbReference type="CDD" id="cd01644">
    <property type="entry name" value="RT_pepA17"/>
    <property type="match status" value="1"/>
</dbReference>
<dbReference type="PANTHER" id="PTHR47331">
    <property type="entry name" value="PHD-TYPE DOMAIN-CONTAINING PROTEIN"/>
    <property type="match status" value="1"/>
</dbReference>
<dbReference type="SUPFAM" id="SSF53098">
    <property type="entry name" value="Ribonuclease H-like"/>
    <property type="match status" value="1"/>
</dbReference>
<dbReference type="SUPFAM" id="SSF56672">
    <property type="entry name" value="DNA/RNA polymerases"/>
    <property type="match status" value="1"/>
</dbReference>
<evidence type="ECO:0000313" key="3">
    <source>
        <dbReference type="Proteomes" id="UP000075880"/>
    </source>
</evidence>
<dbReference type="GO" id="GO:0042575">
    <property type="term" value="C:DNA polymerase complex"/>
    <property type="evidence" value="ECO:0007669"/>
    <property type="project" value="UniProtKB-ARBA"/>
</dbReference>
<dbReference type="GO" id="GO:0071897">
    <property type="term" value="P:DNA biosynthetic process"/>
    <property type="evidence" value="ECO:0007669"/>
    <property type="project" value="UniProtKB-ARBA"/>
</dbReference>
<dbReference type="Gene3D" id="3.10.10.10">
    <property type="entry name" value="HIV Type 1 Reverse Transcriptase, subunit A, domain 1"/>
    <property type="match status" value="1"/>
</dbReference>
<evidence type="ECO:0000259" key="1">
    <source>
        <dbReference type="PROSITE" id="PS50994"/>
    </source>
</evidence>
<keyword evidence="3" id="KW-1185">Reference proteome</keyword>
<dbReference type="InterPro" id="IPR043128">
    <property type="entry name" value="Rev_trsase/Diguanyl_cyclase"/>
</dbReference>
<dbReference type="AlphaFoldDB" id="A0AAG5DPQ0"/>
<dbReference type="InterPro" id="IPR008042">
    <property type="entry name" value="Retrotrans_Pao"/>
</dbReference>
<reference evidence="2" key="1">
    <citation type="submission" date="2024-04" db="UniProtKB">
        <authorList>
            <consortium name="EnsemblMetazoa"/>
        </authorList>
    </citation>
    <scope>IDENTIFICATION</scope>
    <source>
        <strain evidence="2">EBRO</strain>
    </source>
</reference>
<protein>
    <recommendedName>
        <fullName evidence="1">Integrase catalytic domain-containing protein</fullName>
    </recommendedName>
</protein>
<name>A0AAG5DPQ0_ANOAO</name>
<dbReference type="Pfam" id="PF05380">
    <property type="entry name" value="Peptidase_A17"/>
    <property type="match status" value="1"/>
</dbReference>
<feature type="domain" description="Integrase catalytic" evidence="1">
    <location>
        <begin position="752"/>
        <end position="934"/>
    </location>
</feature>
<dbReference type="Proteomes" id="UP000075880">
    <property type="component" value="Unassembled WGS sequence"/>
</dbReference>
<dbReference type="InterPro" id="IPR001584">
    <property type="entry name" value="Integrase_cat-core"/>
</dbReference>
<evidence type="ECO:0000313" key="2">
    <source>
        <dbReference type="EnsemblMetazoa" id="ENSAATROPP013252"/>
    </source>
</evidence>
<dbReference type="Pfam" id="PF00078">
    <property type="entry name" value="RVT_1"/>
    <property type="match status" value="1"/>
</dbReference>
<dbReference type="Gene3D" id="3.30.420.10">
    <property type="entry name" value="Ribonuclease H-like superfamily/Ribonuclease H"/>
    <property type="match status" value="1"/>
</dbReference>
<organism evidence="2 3">
    <name type="scientific">Anopheles atroparvus</name>
    <name type="common">European mosquito</name>
    <dbReference type="NCBI Taxonomy" id="41427"/>
    <lineage>
        <taxon>Eukaryota</taxon>
        <taxon>Metazoa</taxon>
        <taxon>Ecdysozoa</taxon>
        <taxon>Arthropoda</taxon>
        <taxon>Hexapoda</taxon>
        <taxon>Insecta</taxon>
        <taxon>Pterygota</taxon>
        <taxon>Neoptera</taxon>
        <taxon>Endopterygota</taxon>
        <taxon>Diptera</taxon>
        <taxon>Nematocera</taxon>
        <taxon>Culicoidea</taxon>
        <taxon>Culicidae</taxon>
        <taxon>Anophelinae</taxon>
        <taxon>Anopheles</taxon>
    </lineage>
</organism>
<dbReference type="EnsemblMetazoa" id="ENSAATROPT014536">
    <property type="protein sequence ID" value="ENSAATROPP013252"/>
    <property type="gene ID" value="ENSAATROPG011791"/>
</dbReference>
<dbReference type="PANTHER" id="PTHR47331:SF1">
    <property type="entry name" value="GAG-LIKE PROTEIN"/>
    <property type="match status" value="1"/>
</dbReference>
<dbReference type="InterPro" id="IPR000477">
    <property type="entry name" value="RT_dom"/>
</dbReference>
<proteinExistence type="predicted"/>
<dbReference type="InterPro" id="IPR012337">
    <property type="entry name" value="RNaseH-like_sf"/>
</dbReference>
<dbReference type="InterPro" id="IPR036397">
    <property type="entry name" value="RNaseH_sf"/>
</dbReference>
<accession>A0AAG5DPQ0</accession>
<dbReference type="PROSITE" id="PS50994">
    <property type="entry name" value="INTEGRASE"/>
    <property type="match status" value="1"/>
</dbReference>